<dbReference type="CDD" id="cd11561">
    <property type="entry name" value="W2_eIF5"/>
    <property type="match status" value="1"/>
</dbReference>
<dbReference type="Pfam" id="PF02020">
    <property type="entry name" value="W2"/>
    <property type="match status" value="1"/>
</dbReference>
<evidence type="ECO:0000256" key="2">
    <source>
        <dbReference type="ARBA" id="ARBA00018059"/>
    </source>
</evidence>
<dbReference type="GO" id="GO:0003743">
    <property type="term" value="F:translation initiation factor activity"/>
    <property type="evidence" value="ECO:0007669"/>
    <property type="project" value="UniProtKB-KW"/>
</dbReference>
<keyword evidence="3" id="KW-0396">Initiation factor</keyword>
<dbReference type="PANTHER" id="PTHR23001:SF7">
    <property type="entry name" value="EUKARYOTIC TRANSLATION INITIATION FACTOR 5"/>
    <property type="match status" value="1"/>
</dbReference>
<dbReference type="OrthoDB" id="10250831at2759"/>
<dbReference type="InterPro" id="IPR045196">
    <property type="entry name" value="IF2/IF5"/>
</dbReference>
<dbReference type="Pfam" id="PF01873">
    <property type="entry name" value="eIF-5_eIF-2B"/>
    <property type="match status" value="1"/>
</dbReference>
<dbReference type="SUPFAM" id="SSF48371">
    <property type="entry name" value="ARM repeat"/>
    <property type="match status" value="1"/>
</dbReference>
<evidence type="ECO:0000259" key="7">
    <source>
        <dbReference type="PROSITE" id="PS51363"/>
    </source>
</evidence>
<dbReference type="AlphaFoldDB" id="A0A813NPZ4"/>
<name>A0A813NPZ4_9BILA</name>
<proteinExistence type="inferred from homology"/>
<dbReference type="GO" id="GO:0005525">
    <property type="term" value="F:GTP binding"/>
    <property type="evidence" value="ECO:0007669"/>
    <property type="project" value="UniProtKB-KW"/>
</dbReference>
<dbReference type="InterPro" id="IPR003307">
    <property type="entry name" value="W2_domain"/>
</dbReference>
<gene>
    <name evidence="8" type="ORF">GPM918_LOCUS289</name>
    <name evidence="9" type="ORF">SRO942_LOCUS290</name>
</gene>
<accession>A0A813NPZ4</accession>
<reference evidence="8" key="1">
    <citation type="submission" date="2021-02" db="EMBL/GenBank/DDBJ databases">
        <authorList>
            <person name="Nowell W R."/>
        </authorList>
    </citation>
    <scope>NUCLEOTIDE SEQUENCE</scope>
</reference>
<evidence type="ECO:0000313" key="8">
    <source>
        <dbReference type="EMBL" id="CAF0741425.1"/>
    </source>
</evidence>
<evidence type="ECO:0000256" key="6">
    <source>
        <dbReference type="ARBA" id="ARBA00023134"/>
    </source>
</evidence>
<dbReference type="GO" id="GO:0005092">
    <property type="term" value="F:GDP-dissociation inhibitor activity"/>
    <property type="evidence" value="ECO:0007669"/>
    <property type="project" value="TreeGrafter"/>
</dbReference>
<comment type="caution">
    <text evidence="8">The sequence shown here is derived from an EMBL/GenBank/DDBJ whole genome shotgun (WGS) entry which is preliminary data.</text>
</comment>
<keyword evidence="6" id="KW-0342">GTP-binding</keyword>
<comment type="similarity">
    <text evidence="1">Belongs to the eIF-2-beta/eIF-5 family.</text>
</comment>
<dbReference type="SUPFAM" id="SSF75689">
    <property type="entry name" value="Zinc-binding domain of translation initiation factor 2 beta"/>
    <property type="match status" value="1"/>
</dbReference>
<dbReference type="InterPro" id="IPR002735">
    <property type="entry name" value="Transl_init_fac_IF2/IF5_dom"/>
</dbReference>
<dbReference type="PROSITE" id="PS51363">
    <property type="entry name" value="W2"/>
    <property type="match status" value="1"/>
</dbReference>
<organism evidence="8 10">
    <name type="scientific">Didymodactylos carnosus</name>
    <dbReference type="NCBI Taxonomy" id="1234261"/>
    <lineage>
        <taxon>Eukaryota</taxon>
        <taxon>Metazoa</taxon>
        <taxon>Spiralia</taxon>
        <taxon>Gnathifera</taxon>
        <taxon>Rotifera</taxon>
        <taxon>Eurotatoria</taxon>
        <taxon>Bdelloidea</taxon>
        <taxon>Philodinida</taxon>
        <taxon>Philodinidae</taxon>
        <taxon>Didymodactylos</taxon>
    </lineage>
</organism>
<dbReference type="GO" id="GO:0071074">
    <property type="term" value="F:eukaryotic initiation factor eIF2 binding"/>
    <property type="evidence" value="ECO:0007669"/>
    <property type="project" value="TreeGrafter"/>
</dbReference>
<evidence type="ECO:0000313" key="9">
    <source>
        <dbReference type="EMBL" id="CAF3519754.1"/>
    </source>
</evidence>
<dbReference type="SUPFAM" id="SSF100966">
    <property type="entry name" value="Translation initiation factor 2 beta, aIF2beta, N-terminal domain"/>
    <property type="match status" value="1"/>
</dbReference>
<dbReference type="PANTHER" id="PTHR23001">
    <property type="entry name" value="EUKARYOTIC TRANSLATION INITIATION FACTOR"/>
    <property type="match status" value="1"/>
</dbReference>
<sequence length="504" mass="57033">MKLYAVEGDIQEEVQGHHCRQIGRTDPSDQPSMINALCSYSCIFKQLKHSPVTRYKKQNNIFIKMAMINVNRNTNDMFYRYKMPKLVAKIEGTGNGIKTVIVNMTQIAKALSRPPTYVTKFFGCELGAQVQMVARDDRYIVNGAHDAEKLQSLLDGFIKRFVLCPHCDNPETQLVSMQRNRTGGEIRQHCTACGYQGGINMASHRLTAYISRHPPDTGGIIRNERNVPSGDSSNGVVNINGVAYGDVDEVDDWVDNDLSPTDASNTNNELDSNVTSMIQSRDLDKSVAERCEMFLEMLENKKTSNGLNKPEIIKEILAEAERLEIMEKVPFVLAQSLFTENILNEIDTYKVLLLKLCRKTSRGQKYFLHGLETFIGNGPLKETLYNKKSLAKTFLKLYEDGIIEEETFYSWYDKTPKRCADKKIAKKIREMAKEFIEWLKTADEASDEEQEDGEEETAAENEAVAINFSYAADGLEVARENPRAARVEESRIEVNGEIINVDDI</sequence>
<dbReference type="InterPro" id="IPR016024">
    <property type="entry name" value="ARM-type_fold"/>
</dbReference>
<evidence type="ECO:0000256" key="3">
    <source>
        <dbReference type="ARBA" id="ARBA00022540"/>
    </source>
</evidence>
<dbReference type="SMART" id="SM00653">
    <property type="entry name" value="eIF2B_5"/>
    <property type="match status" value="1"/>
</dbReference>
<dbReference type="FunFam" id="3.30.30.170:FF:000002">
    <property type="entry name" value="Eukaryotic translation initiation factor 5"/>
    <property type="match status" value="1"/>
</dbReference>
<dbReference type="InterPro" id="IPR016190">
    <property type="entry name" value="Transl_init_fac_IF2/IF5_Zn-bd"/>
</dbReference>
<evidence type="ECO:0000256" key="1">
    <source>
        <dbReference type="ARBA" id="ARBA00010397"/>
    </source>
</evidence>
<dbReference type="Gene3D" id="1.25.40.180">
    <property type="match status" value="1"/>
</dbReference>
<evidence type="ECO:0000313" key="10">
    <source>
        <dbReference type="Proteomes" id="UP000663829"/>
    </source>
</evidence>
<evidence type="ECO:0000256" key="5">
    <source>
        <dbReference type="ARBA" id="ARBA00022917"/>
    </source>
</evidence>
<dbReference type="EMBL" id="CAJNOQ010000020">
    <property type="protein sequence ID" value="CAF0741425.1"/>
    <property type="molecule type" value="Genomic_DNA"/>
</dbReference>
<dbReference type="SMART" id="SM00515">
    <property type="entry name" value="eIF5C"/>
    <property type="match status" value="1"/>
</dbReference>
<dbReference type="Proteomes" id="UP000681722">
    <property type="component" value="Unassembled WGS sequence"/>
</dbReference>
<dbReference type="Gene3D" id="2.20.25.350">
    <property type="match status" value="1"/>
</dbReference>
<keyword evidence="4" id="KW-0547">Nucleotide-binding</keyword>
<dbReference type="Proteomes" id="UP000663829">
    <property type="component" value="Unassembled WGS sequence"/>
</dbReference>
<keyword evidence="10" id="KW-1185">Reference proteome</keyword>
<evidence type="ECO:0000256" key="4">
    <source>
        <dbReference type="ARBA" id="ARBA00022741"/>
    </source>
</evidence>
<dbReference type="Gene3D" id="3.30.30.170">
    <property type="match status" value="1"/>
</dbReference>
<dbReference type="EMBL" id="CAJOBC010000020">
    <property type="protein sequence ID" value="CAF3519754.1"/>
    <property type="molecule type" value="Genomic_DNA"/>
</dbReference>
<keyword evidence="5" id="KW-0648">Protein biosynthesis</keyword>
<dbReference type="InterPro" id="IPR016189">
    <property type="entry name" value="Transl_init_fac_IF2/IF5_N"/>
</dbReference>
<feature type="domain" description="W2" evidence="7">
    <location>
        <begin position="280"/>
        <end position="449"/>
    </location>
</feature>
<dbReference type="GO" id="GO:0001732">
    <property type="term" value="P:formation of cytoplasmic translation initiation complex"/>
    <property type="evidence" value="ECO:0007669"/>
    <property type="project" value="TreeGrafter"/>
</dbReference>
<dbReference type="GO" id="GO:0005829">
    <property type="term" value="C:cytosol"/>
    <property type="evidence" value="ECO:0007669"/>
    <property type="project" value="TreeGrafter"/>
</dbReference>
<protein>
    <recommendedName>
        <fullName evidence="2">Eukaryotic translation initiation factor 5</fullName>
    </recommendedName>
</protein>